<organism evidence="1 2">
    <name type="scientific">Nitrososphaera gargensis (strain Ga9.2)</name>
    <dbReference type="NCBI Taxonomy" id="1237085"/>
    <lineage>
        <taxon>Archaea</taxon>
        <taxon>Nitrososphaerota</taxon>
        <taxon>Nitrososphaeria</taxon>
        <taxon>Nitrososphaerales</taxon>
        <taxon>Nitrososphaeraceae</taxon>
        <taxon>Nitrososphaera</taxon>
    </lineage>
</organism>
<evidence type="ECO:0000313" key="2">
    <source>
        <dbReference type="Proteomes" id="UP000008037"/>
    </source>
</evidence>
<gene>
    <name evidence="1" type="ordered locus">Ngar_c33900</name>
</gene>
<accession>K0IJQ6</accession>
<reference evidence="1 2" key="1">
    <citation type="journal article" date="2012" name="Environ. Microbiol.">
        <title>The genome of the ammonia-oxidizing Candidatus Nitrososphaera gargensis: insights into metabolic versatility and environmental adaptations.</title>
        <authorList>
            <person name="Spang A."/>
            <person name="Poehlein A."/>
            <person name="Offre P."/>
            <person name="Zumbragel S."/>
            <person name="Haider S."/>
            <person name="Rychlik N."/>
            <person name="Nowka B."/>
            <person name="Schmeisser C."/>
            <person name="Lebedeva E.V."/>
            <person name="Rattei T."/>
            <person name="Bohm C."/>
            <person name="Schmid M."/>
            <person name="Galushko A."/>
            <person name="Hatzenpichler R."/>
            <person name="Weinmaier T."/>
            <person name="Daniel R."/>
            <person name="Schleper C."/>
            <person name="Spieck E."/>
            <person name="Streit W."/>
            <person name="Wagner M."/>
        </authorList>
    </citation>
    <scope>NUCLEOTIDE SEQUENCE [LARGE SCALE GENOMIC DNA]</scope>
    <source>
        <strain evidence="2">Ga9.2</strain>
    </source>
</reference>
<dbReference type="AlphaFoldDB" id="K0IJQ6"/>
<evidence type="ECO:0000313" key="1">
    <source>
        <dbReference type="EMBL" id="AFU60305.1"/>
    </source>
</evidence>
<dbReference type="InParanoid" id="K0IJQ6"/>
<sequence>MFVNLMSEKEKEDDLAQELDAILDSYDKNNEVKQDNVDEEQIQEFLARFERIKVETIRPTMEQVGKYLEKRGHLYQIKDKADIHEDNPSITMEIYPRTSNDVPIQEHEFPTISFIANN</sequence>
<proteinExistence type="predicted"/>
<dbReference type="BioCyc" id="CNIT1237085:G1324-3391-MONOMER"/>
<dbReference type="KEGG" id="nga:Ngar_c33900"/>
<dbReference type="EMBL" id="CP002408">
    <property type="protein sequence ID" value="AFU60305.1"/>
    <property type="molecule type" value="Genomic_DNA"/>
</dbReference>
<protein>
    <submittedName>
        <fullName evidence="1">Uncharacterized protein</fullName>
    </submittedName>
</protein>
<dbReference type="Proteomes" id="UP000008037">
    <property type="component" value="Chromosome"/>
</dbReference>
<keyword evidence="2" id="KW-1185">Reference proteome</keyword>
<dbReference type="HOGENOM" id="CLU_2067884_0_0_2"/>
<name>K0IJQ6_NITGG</name>